<dbReference type="CDD" id="cd00086">
    <property type="entry name" value="homeodomain"/>
    <property type="match status" value="1"/>
</dbReference>
<dbReference type="GO" id="GO:0003677">
    <property type="term" value="F:DNA binding"/>
    <property type="evidence" value="ECO:0007669"/>
    <property type="project" value="UniProtKB-KW"/>
</dbReference>
<dbReference type="GO" id="GO:1905393">
    <property type="term" value="P:plant organ formation"/>
    <property type="evidence" value="ECO:0007669"/>
    <property type="project" value="UniProtKB-ARBA"/>
</dbReference>
<evidence type="ECO:0000256" key="5">
    <source>
        <dbReference type="ARBA" id="ARBA00023155"/>
    </source>
</evidence>
<evidence type="ECO:0000256" key="6">
    <source>
        <dbReference type="ARBA" id="ARBA00023163"/>
    </source>
</evidence>
<name>A0A9E7KJD8_9LILI</name>
<protein>
    <submittedName>
        <fullName evidence="12">Homeobox domain</fullName>
    </submittedName>
</protein>
<evidence type="ECO:0000256" key="2">
    <source>
        <dbReference type="ARBA" id="ARBA00022473"/>
    </source>
</evidence>
<evidence type="ECO:0000313" key="12">
    <source>
        <dbReference type="EMBL" id="URE23078.1"/>
    </source>
</evidence>
<proteinExistence type="inferred from homology"/>
<keyword evidence="13" id="KW-1185">Reference proteome</keyword>
<feature type="region of interest" description="Disordered" evidence="10">
    <location>
        <begin position="105"/>
        <end position="155"/>
    </location>
</feature>
<comment type="subcellular location">
    <subcellularLocation>
        <location evidence="1 9">Nucleus</location>
    </subcellularLocation>
</comment>
<keyword evidence="5 9" id="KW-0371">Homeobox</keyword>
<sequence length="479" mass="51896">MASSNRHWPSMFKSKPCNAHHQWQHDINAYHQRTPYASGCEERSPEPKPRWNPKPEQIRILEAIFNSGMVNPPRDEIRRIRAQLQEYGQVGDANVFYWFQNRKSRSKNKQRHLQGPRLQPRPAVSASPSPPPVTTKPAAATSSSSSSSEQTAGSDKTLLPVASMGSARTTPMHSTLPATSMNPMYLHGPGPTEFGGESFLPQGPHGYCFTGTDLMGIVGVPEQAVVAYPGLWGELMGQTQECKSGEDATKVKMQLHHLYGIGASAAGSAATATGVSTASATVTCVNASARGATATAATFGSPICEIQGCYLFRQPEYLYTDVHSSSSSSSATALGDGGAARSTVLTNEVAFEVAAGPLNIKETFGHEAVLLDHSGHPVLTDEWGVTIHPLQHGAYYYLVSFRSPSLQFTMLSRKCHGMLMFGHLAGLEELGLLREKLRSVHYKDDGLSLLEFLQLHISSLSMDCVAPFPKKLTLPCQVM</sequence>
<accession>A0A9E7KJD8</accession>
<evidence type="ECO:0000256" key="3">
    <source>
        <dbReference type="ARBA" id="ARBA00023015"/>
    </source>
</evidence>
<dbReference type="SMART" id="SM00389">
    <property type="entry name" value="HOX"/>
    <property type="match status" value="1"/>
</dbReference>
<dbReference type="PANTHER" id="PTHR47288:SF1">
    <property type="entry name" value="WUSCHEL-RELATED HOMEOBOX 9"/>
    <property type="match status" value="1"/>
</dbReference>
<reference evidence="12" key="1">
    <citation type="submission" date="2022-05" db="EMBL/GenBank/DDBJ databases">
        <title>The Musa troglodytarum L. genome provides insights into the mechanism of non-climacteric behaviour and enrichment of carotenoids.</title>
        <authorList>
            <person name="Wang J."/>
        </authorList>
    </citation>
    <scope>NUCLEOTIDE SEQUENCE</scope>
    <source>
        <tissue evidence="12">Leaf</tissue>
    </source>
</reference>
<dbReference type="FunFam" id="1.10.10.60:FF:000118">
    <property type="entry name" value="WUSCHEL-related homeobox 11"/>
    <property type="match status" value="1"/>
</dbReference>
<dbReference type="GO" id="GO:0050793">
    <property type="term" value="P:regulation of developmental process"/>
    <property type="evidence" value="ECO:0007669"/>
    <property type="project" value="InterPro"/>
</dbReference>
<feature type="compositionally biased region" description="Low complexity" evidence="10">
    <location>
        <begin position="135"/>
        <end position="148"/>
    </location>
</feature>
<keyword evidence="6" id="KW-0804">Transcription</keyword>
<dbReference type="Proteomes" id="UP001055439">
    <property type="component" value="Chromosome 8"/>
</dbReference>
<evidence type="ECO:0000256" key="1">
    <source>
        <dbReference type="ARBA" id="ARBA00004123"/>
    </source>
</evidence>
<gene>
    <name evidence="12" type="ORF">MUK42_06072</name>
</gene>
<dbReference type="PANTHER" id="PTHR47288">
    <property type="entry name" value="WUSCHEL-RELATED HOMEOBOX 9"/>
    <property type="match status" value="1"/>
</dbReference>
<evidence type="ECO:0000256" key="9">
    <source>
        <dbReference type="RuleBase" id="RU000682"/>
    </source>
</evidence>
<dbReference type="SUPFAM" id="SSF46689">
    <property type="entry name" value="Homeodomain-like"/>
    <property type="match status" value="1"/>
</dbReference>
<comment type="similarity">
    <text evidence="8">Belongs to the WUS homeobox family.</text>
</comment>
<keyword evidence="3" id="KW-0805">Transcription regulation</keyword>
<dbReference type="AlphaFoldDB" id="A0A9E7KJD8"/>
<dbReference type="GO" id="GO:0048731">
    <property type="term" value="P:system development"/>
    <property type="evidence" value="ECO:0007669"/>
    <property type="project" value="UniProtKB-ARBA"/>
</dbReference>
<keyword evidence="4 9" id="KW-0238">DNA-binding</keyword>
<evidence type="ECO:0000313" key="13">
    <source>
        <dbReference type="Proteomes" id="UP001055439"/>
    </source>
</evidence>
<dbReference type="Pfam" id="PF00046">
    <property type="entry name" value="Homeodomain"/>
    <property type="match status" value="1"/>
</dbReference>
<dbReference type="Gene3D" id="1.10.10.60">
    <property type="entry name" value="Homeodomain-like"/>
    <property type="match status" value="1"/>
</dbReference>
<feature type="domain" description="Homeobox" evidence="11">
    <location>
        <begin position="46"/>
        <end position="113"/>
    </location>
</feature>
<dbReference type="EMBL" id="CP097510">
    <property type="protein sequence ID" value="URE23078.1"/>
    <property type="molecule type" value="Genomic_DNA"/>
</dbReference>
<keyword evidence="2" id="KW-0217">Developmental protein</keyword>
<dbReference type="InterPro" id="IPR044557">
    <property type="entry name" value="WOX8/9-like"/>
</dbReference>
<keyword evidence="7 9" id="KW-0539">Nucleus</keyword>
<evidence type="ECO:0000256" key="7">
    <source>
        <dbReference type="ARBA" id="ARBA00023242"/>
    </source>
</evidence>
<organism evidence="12 13">
    <name type="scientific">Musa troglodytarum</name>
    <name type="common">fe'i banana</name>
    <dbReference type="NCBI Taxonomy" id="320322"/>
    <lineage>
        <taxon>Eukaryota</taxon>
        <taxon>Viridiplantae</taxon>
        <taxon>Streptophyta</taxon>
        <taxon>Embryophyta</taxon>
        <taxon>Tracheophyta</taxon>
        <taxon>Spermatophyta</taxon>
        <taxon>Magnoliopsida</taxon>
        <taxon>Liliopsida</taxon>
        <taxon>Zingiberales</taxon>
        <taxon>Musaceae</taxon>
        <taxon>Musa</taxon>
    </lineage>
</organism>
<dbReference type="GO" id="GO:0003700">
    <property type="term" value="F:DNA-binding transcription factor activity"/>
    <property type="evidence" value="ECO:0007669"/>
    <property type="project" value="InterPro"/>
</dbReference>
<dbReference type="OrthoDB" id="1935198at2759"/>
<evidence type="ECO:0000256" key="10">
    <source>
        <dbReference type="SAM" id="MobiDB-lite"/>
    </source>
</evidence>
<dbReference type="GO" id="GO:0005634">
    <property type="term" value="C:nucleus"/>
    <property type="evidence" value="ECO:0007669"/>
    <property type="project" value="UniProtKB-SubCell"/>
</dbReference>
<dbReference type="InterPro" id="IPR009057">
    <property type="entry name" value="Homeodomain-like_sf"/>
</dbReference>
<evidence type="ECO:0000256" key="4">
    <source>
        <dbReference type="ARBA" id="ARBA00023125"/>
    </source>
</evidence>
<feature type="compositionally biased region" description="Basic residues" evidence="10">
    <location>
        <begin position="105"/>
        <end position="114"/>
    </location>
</feature>
<dbReference type="InterPro" id="IPR001356">
    <property type="entry name" value="HD"/>
</dbReference>
<evidence type="ECO:0000256" key="8">
    <source>
        <dbReference type="ARBA" id="ARBA00024040"/>
    </source>
</evidence>
<evidence type="ECO:0000259" key="11">
    <source>
        <dbReference type="SMART" id="SM00389"/>
    </source>
</evidence>